<reference evidence="3" key="3">
    <citation type="submission" date="2016-03" db="UniProtKB">
        <authorList>
            <consortium name="EnsemblProtists"/>
        </authorList>
    </citation>
    <scope>IDENTIFICATION</scope>
</reference>
<reference evidence="2 4" key="1">
    <citation type="journal article" date="2012" name="Nature">
        <title>Algal genomes reveal evolutionary mosaicism and the fate of nucleomorphs.</title>
        <authorList>
            <consortium name="DOE Joint Genome Institute"/>
            <person name="Curtis B.A."/>
            <person name="Tanifuji G."/>
            <person name="Burki F."/>
            <person name="Gruber A."/>
            <person name="Irimia M."/>
            <person name="Maruyama S."/>
            <person name="Arias M.C."/>
            <person name="Ball S.G."/>
            <person name="Gile G.H."/>
            <person name="Hirakawa Y."/>
            <person name="Hopkins J.F."/>
            <person name="Kuo A."/>
            <person name="Rensing S.A."/>
            <person name="Schmutz J."/>
            <person name="Symeonidi A."/>
            <person name="Elias M."/>
            <person name="Eveleigh R.J."/>
            <person name="Herman E.K."/>
            <person name="Klute M.J."/>
            <person name="Nakayama T."/>
            <person name="Obornik M."/>
            <person name="Reyes-Prieto A."/>
            <person name="Armbrust E.V."/>
            <person name="Aves S.J."/>
            <person name="Beiko R.G."/>
            <person name="Coutinho P."/>
            <person name="Dacks J.B."/>
            <person name="Durnford D.G."/>
            <person name="Fast N.M."/>
            <person name="Green B.R."/>
            <person name="Grisdale C.J."/>
            <person name="Hempel F."/>
            <person name="Henrissat B."/>
            <person name="Hoppner M.P."/>
            <person name="Ishida K."/>
            <person name="Kim E."/>
            <person name="Koreny L."/>
            <person name="Kroth P.G."/>
            <person name="Liu Y."/>
            <person name="Malik S.B."/>
            <person name="Maier U.G."/>
            <person name="McRose D."/>
            <person name="Mock T."/>
            <person name="Neilson J.A."/>
            <person name="Onodera N.T."/>
            <person name="Poole A.M."/>
            <person name="Pritham E.J."/>
            <person name="Richards T.A."/>
            <person name="Rocap G."/>
            <person name="Roy S.W."/>
            <person name="Sarai C."/>
            <person name="Schaack S."/>
            <person name="Shirato S."/>
            <person name="Slamovits C.H."/>
            <person name="Spencer D.F."/>
            <person name="Suzuki S."/>
            <person name="Worden A.Z."/>
            <person name="Zauner S."/>
            <person name="Barry K."/>
            <person name="Bell C."/>
            <person name="Bharti A.K."/>
            <person name="Crow J.A."/>
            <person name="Grimwood J."/>
            <person name="Kramer R."/>
            <person name="Lindquist E."/>
            <person name="Lucas S."/>
            <person name="Salamov A."/>
            <person name="McFadden G.I."/>
            <person name="Lane C.E."/>
            <person name="Keeling P.J."/>
            <person name="Gray M.W."/>
            <person name="Grigoriev I.V."/>
            <person name="Archibald J.M."/>
        </authorList>
    </citation>
    <scope>NUCLEOTIDE SEQUENCE</scope>
    <source>
        <strain evidence="2 4">CCMP2712</strain>
    </source>
</reference>
<reference evidence="4" key="2">
    <citation type="submission" date="2012-11" db="EMBL/GenBank/DDBJ databases">
        <authorList>
            <person name="Kuo A."/>
            <person name="Curtis B.A."/>
            <person name="Tanifuji G."/>
            <person name="Burki F."/>
            <person name="Gruber A."/>
            <person name="Irimia M."/>
            <person name="Maruyama S."/>
            <person name="Arias M.C."/>
            <person name="Ball S.G."/>
            <person name="Gile G.H."/>
            <person name="Hirakawa Y."/>
            <person name="Hopkins J.F."/>
            <person name="Rensing S.A."/>
            <person name="Schmutz J."/>
            <person name="Symeonidi A."/>
            <person name="Elias M."/>
            <person name="Eveleigh R.J."/>
            <person name="Herman E.K."/>
            <person name="Klute M.J."/>
            <person name="Nakayama T."/>
            <person name="Obornik M."/>
            <person name="Reyes-Prieto A."/>
            <person name="Armbrust E.V."/>
            <person name="Aves S.J."/>
            <person name="Beiko R.G."/>
            <person name="Coutinho P."/>
            <person name="Dacks J.B."/>
            <person name="Durnford D.G."/>
            <person name="Fast N.M."/>
            <person name="Green B.R."/>
            <person name="Grisdale C."/>
            <person name="Hempe F."/>
            <person name="Henrissat B."/>
            <person name="Hoppner M.P."/>
            <person name="Ishida K.-I."/>
            <person name="Kim E."/>
            <person name="Koreny L."/>
            <person name="Kroth P.G."/>
            <person name="Liu Y."/>
            <person name="Malik S.-B."/>
            <person name="Maier U.G."/>
            <person name="McRose D."/>
            <person name="Mock T."/>
            <person name="Neilson J.A."/>
            <person name="Onodera N.T."/>
            <person name="Poole A.M."/>
            <person name="Pritham E.J."/>
            <person name="Richards T.A."/>
            <person name="Rocap G."/>
            <person name="Roy S.W."/>
            <person name="Sarai C."/>
            <person name="Schaack S."/>
            <person name="Shirato S."/>
            <person name="Slamovits C.H."/>
            <person name="Spencer D.F."/>
            <person name="Suzuki S."/>
            <person name="Worden A.Z."/>
            <person name="Zauner S."/>
            <person name="Barry K."/>
            <person name="Bell C."/>
            <person name="Bharti A.K."/>
            <person name="Crow J.A."/>
            <person name="Grimwood J."/>
            <person name="Kramer R."/>
            <person name="Lindquist E."/>
            <person name="Lucas S."/>
            <person name="Salamov A."/>
            <person name="McFadden G.I."/>
            <person name="Lane C.E."/>
            <person name="Keeling P.J."/>
            <person name="Gray M.W."/>
            <person name="Grigoriev I.V."/>
            <person name="Archibald J.M."/>
        </authorList>
    </citation>
    <scope>NUCLEOTIDE SEQUENCE</scope>
    <source>
        <strain evidence="4">CCMP2712</strain>
    </source>
</reference>
<dbReference type="Proteomes" id="UP000011087">
    <property type="component" value="Unassembled WGS sequence"/>
</dbReference>
<dbReference type="InterPro" id="IPR013783">
    <property type="entry name" value="Ig-like_fold"/>
</dbReference>
<dbReference type="AlphaFoldDB" id="L1J1F2"/>
<proteinExistence type="predicted"/>
<dbReference type="Gene3D" id="2.60.40.10">
    <property type="entry name" value="Immunoglobulins"/>
    <property type="match status" value="1"/>
</dbReference>
<accession>L1J1F2</accession>
<dbReference type="Pfam" id="PF01833">
    <property type="entry name" value="TIG"/>
    <property type="match status" value="2"/>
</dbReference>
<dbReference type="GeneID" id="17298888"/>
<dbReference type="EMBL" id="JH993018">
    <property type="protein sequence ID" value="EKX42147.1"/>
    <property type="molecule type" value="Genomic_DNA"/>
</dbReference>
<evidence type="ECO:0000259" key="1">
    <source>
        <dbReference type="Pfam" id="PF01833"/>
    </source>
</evidence>
<dbReference type="InterPro" id="IPR002909">
    <property type="entry name" value="IPT_dom"/>
</dbReference>
<evidence type="ECO:0000313" key="2">
    <source>
        <dbReference type="EMBL" id="EKX42147.1"/>
    </source>
</evidence>
<dbReference type="OrthoDB" id="125363at2759"/>
<feature type="domain" description="IPT/TIG" evidence="1">
    <location>
        <begin position="330"/>
        <end position="393"/>
    </location>
</feature>
<dbReference type="PaxDb" id="55529-EKX42147"/>
<dbReference type="PANTHER" id="PTHR23361">
    <property type="entry name" value="MUCIN"/>
    <property type="match status" value="1"/>
</dbReference>
<dbReference type="KEGG" id="gtt:GUITHDRAFT_141364"/>
<protein>
    <recommendedName>
        <fullName evidence="1">IPT/TIG domain-containing protein</fullName>
    </recommendedName>
</protein>
<evidence type="ECO:0000313" key="3">
    <source>
        <dbReference type="EnsemblProtists" id="EKX42147"/>
    </source>
</evidence>
<name>L1J1F2_GUITC</name>
<dbReference type="PANTHER" id="PTHR23361:SF19">
    <property type="entry name" value="IPT_TIG DOMAIN-CONTAINING PROTEIN-RELATED"/>
    <property type="match status" value="1"/>
</dbReference>
<feature type="domain" description="IPT/TIG" evidence="1">
    <location>
        <begin position="420"/>
        <end position="504"/>
    </location>
</feature>
<keyword evidence="4" id="KW-1185">Reference proteome</keyword>
<evidence type="ECO:0000313" key="4">
    <source>
        <dbReference type="Proteomes" id="UP000011087"/>
    </source>
</evidence>
<organism evidence="2">
    <name type="scientific">Guillardia theta (strain CCMP2712)</name>
    <name type="common">Cryptophyte</name>
    <dbReference type="NCBI Taxonomy" id="905079"/>
    <lineage>
        <taxon>Eukaryota</taxon>
        <taxon>Cryptophyceae</taxon>
        <taxon>Pyrenomonadales</taxon>
        <taxon>Geminigeraceae</taxon>
        <taxon>Guillardia</taxon>
    </lineage>
</organism>
<dbReference type="HOGENOM" id="CLU_481007_0_0_1"/>
<gene>
    <name evidence="2" type="ORF">GUITHDRAFT_141364</name>
</gene>
<dbReference type="EnsemblProtists" id="EKX42147">
    <property type="protein sequence ID" value="EKX42147"/>
    <property type="gene ID" value="GUITHDRAFT_141364"/>
</dbReference>
<dbReference type="RefSeq" id="XP_005829127.1">
    <property type="nucleotide sequence ID" value="XM_005829070.1"/>
</dbReference>
<sequence>MYSSHVSGYIPTTPNGNIPINVIRASNQYMKYKGVEHNGQIVVTIGSIVSSISQAFSFDLPSIGDSNATQLPIIPPHTSVLAGRIHQIAGFGFSTYDTSPQIRLGETVSEMTRWNSESRLTIRAGHGTGYELPITLTISLAKVCFTKGFTYDAPDMIWIRPTFSSTLAEEQVEIYGRDFGPFDLTGKGRIGGTAMEVTKWLSTTSLTSYIASGISFNLEVVLSAALWSIPTITVQNMNEFNFLPPSSTALLPPNGPINGGFSLTVFGFNYGLYDSTLGGQLGDQSCQATVWVSDSSALCQGLVKVPMIMNVGNQTAIINGTSDLFIYDAPSATGISKSNSPATGNVSIQIEGNQFGVSAVPVGVVVGKSLSPKSYWQSDSRIYFITPPGTGVVDSITLSIIRLTLILDEVDAPIFYYDKPNINAVQAANSPTNANGRYATVFGQNFGVSDQLVETSFGNAQYQVAQWSSDSSILSPVPAGYGDGKSLAVRVDSQIGETEQIFSYDIVTMSSTKPSNMFPGNMEKLTLYGINFIFLDTTVTSQIGATPMESTPQNHPKYNRKNVGYCF</sequence>